<dbReference type="PANTHER" id="PTHR43798:SF33">
    <property type="entry name" value="HYDROLASE, PUTATIVE (AFU_ORTHOLOGUE AFUA_2G14860)-RELATED"/>
    <property type="match status" value="1"/>
</dbReference>
<dbReference type="Proteomes" id="UP000321272">
    <property type="component" value="Chromosome"/>
</dbReference>
<evidence type="ECO:0000259" key="3">
    <source>
        <dbReference type="Pfam" id="PF00561"/>
    </source>
</evidence>
<keyword evidence="2 4" id="KW-0378">Hydrolase</keyword>
<dbReference type="PRINTS" id="PR00793">
    <property type="entry name" value="PROAMNOPTASE"/>
</dbReference>
<gene>
    <name evidence="4" type="ORF">FGL86_11515</name>
</gene>
<evidence type="ECO:0000256" key="2">
    <source>
        <dbReference type="ARBA" id="ARBA00022801"/>
    </source>
</evidence>
<dbReference type="InterPro" id="IPR029058">
    <property type="entry name" value="AB_hydrolase_fold"/>
</dbReference>
<dbReference type="RefSeq" id="WP_147184685.1">
    <property type="nucleotide sequence ID" value="NZ_CP042382.1"/>
</dbReference>
<dbReference type="InterPro" id="IPR000073">
    <property type="entry name" value="AB_hydrolase_1"/>
</dbReference>
<dbReference type="GO" id="GO:0016020">
    <property type="term" value="C:membrane"/>
    <property type="evidence" value="ECO:0007669"/>
    <property type="project" value="TreeGrafter"/>
</dbReference>
<keyword evidence="5" id="KW-1185">Reference proteome</keyword>
<dbReference type="PANTHER" id="PTHR43798">
    <property type="entry name" value="MONOACYLGLYCEROL LIPASE"/>
    <property type="match status" value="1"/>
</dbReference>
<dbReference type="GO" id="GO:0008233">
    <property type="term" value="F:peptidase activity"/>
    <property type="evidence" value="ECO:0007669"/>
    <property type="project" value="InterPro"/>
</dbReference>
<proteinExistence type="inferred from homology"/>
<protein>
    <submittedName>
        <fullName evidence="4">Alpha/beta hydrolase</fullName>
    </submittedName>
</protein>
<dbReference type="SUPFAM" id="SSF53474">
    <property type="entry name" value="alpha/beta-Hydrolases"/>
    <property type="match status" value="1"/>
</dbReference>
<dbReference type="Gene3D" id="3.40.50.1820">
    <property type="entry name" value="alpha/beta hydrolase"/>
    <property type="match status" value="1"/>
</dbReference>
<dbReference type="EMBL" id="CP042382">
    <property type="protein sequence ID" value="QEA39636.1"/>
    <property type="molecule type" value="Genomic_DNA"/>
</dbReference>
<name>A0A5B8SSG9_9GAMM</name>
<feature type="domain" description="AB hydrolase-1" evidence="3">
    <location>
        <begin position="83"/>
        <end position="352"/>
    </location>
</feature>
<accession>A0A5B8SSG9</accession>
<sequence length="384" mass="43489">MRFSFFMQRCRLRPSSMKAGRYGHYSATALIVLLVLLAGCSSGPTGTQAGRPEPSVPLHRTEYLTVAGARLFLMTRGADRHAPVLLWLHGGPGGAERPLFRYYNNDLEKHFVVAYWDQRGAGRSFDPKADPRRLTVARHLADLDVIVDHLRRAFDRDRIILVGHSWGGMLGLLYAQRHPEKVAALIAVAPLISPRESQRQEYAFILSEATRQRDEAALTRLREIGPPPYETADQVLAIESLADRYGAVFHRQPNRFWVLVTGVLRGLVTPWEISRFIRANQVSLKAMTPELLTLDLTRSVPRIEVPVFFLLGRYDHHAGSAIAARYFKALEAPEKRLIWFGHSAHNPPFEEPRRFDKTLERLARTLDTGASSPDHLLQREIQTP</sequence>
<dbReference type="Pfam" id="PF00561">
    <property type="entry name" value="Abhydrolase_1"/>
    <property type="match status" value="1"/>
</dbReference>
<dbReference type="KEGG" id="paur:FGL86_11515"/>
<evidence type="ECO:0000256" key="1">
    <source>
        <dbReference type="ARBA" id="ARBA00010088"/>
    </source>
</evidence>
<evidence type="ECO:0000313" key="4">
    <source>
        <dbReference type="EMBL" id="QEA39636.1"/>
    </source>
</evidence>
<evidence type="ECO:0000313" key="5">
    <source>
        <dbReference type="Proteomes" id="UP000321272"/>
    </source>
</evidence>
<dbReference type="InterPro" id="IPR050266">
    <property type="entry name" value="AB_hydrolase_sf"/>
</dbReference>
<comment type="similarity">
    <text evidence="1">Belongs to the peptidase S33 family.</text>
</comment>
<dbReference type="OrthoDB" id="9779853at2"/>
<organism evidence="4 5">
    <name type="scientific">Pistricoccus aurantiacus</name>
    <dbReference type="NCBI Taxonomy" id="1883414"/>
    <lineage>
        <taxon>Bacteria</taxon>
        <taxon>Pseudomonadati</taxon>
        <taxon>Pseudomonadota</taxon>
        <taxon>Gammaproteobacteria</taxon>
        <taxon>Oceanospirillales</taxon>
        <taxon>Halomonadaceae</taxon>
        <taxon>Pistricoccus</taxon>
    </lineage>
</organism>
<dbReference type="InterPro" id="IPR002410">
    <property type="entry name" value="Peptidase_S33"/>
</dbReference>
<dbReference type="AlphaFoldDB" id="A0A5B8SSG9"/>
<dbReference type="GO" id="GO:0006508">
    <property type="term" value="P:proteolysis"/>
    <property type="evidence" value="ECO:0007669"/>
    <property type="project" value="InterPro"/>
</dbReference>
<reference evidence="4 5" key="1">
    <citation type="submission" date="2019-06" db="EMBL/GenBank/DDBJ databases">
        <title>Genome analyses of bacteria isolated from kimchi.</title>
        <authorList>
            <person name="Lee S."/>
            <person name="Ahn S."/>
            <person name="Roh S."/>
        </authorList>
    </citation>
    <scope>NUCLEOTIDE SEQUENCE [LARGE SCALE GENOMIC DNA]</scope>
    <source>
        <strain evidence="4 5">CBA4606</strain>
    </source>
</reference>